<dbReference type="Proteomes" id="UP000436088">
    <property type="component" value="Unassembled WGS sequence"/>
</dbReference>
<accession>A0A6A3CF62</accession>
<keyword evidence="1" id="KW-0805">Transcription regulation</keyword>
<organism evidence="5 6">
    <name type="scientific">Hibiscus syriacus</name>
    <name type="common">Rose of Sharon</name>
    <dbReference type="NCBI Taxonomy" id="106335"/>
    <lineage>
        <taxon>Eukaryota</taxon>
        <taxon>Viridiplantae</taxon>
        <taxon>Streptophyta</taxon>
        <taxon>Embryophyta</taxon>
        <taxon>Tracheophyta</taxon>
        <taxon>Spermatophyta</taxon>
        <taxon>Magnoliopsida</taxon>
        <taxon>eudicotyledons</taxon>
        <taxon>Gunneridae</taxon>
        <taxon>Pentapetalae</taxon>
        <taxon>rosids</taxon>
        <taxon>malvids</taxon>
        <taxon>Malvales</taxon>
        <taxon>Malvaceae</taxon>
        <taxon>Malvoideae</taxon>
        <taxon>Hibiscus</taxon>
    </lineage>
</organism>
<reference evidence="5" key="1">
    <citation type="submission" date="2019-09" db="EMBL/GenBank/DDBJ databases">
        <title>Draft genome information of white flower Hibiscus syriacus.</title>
        <authorList>
            <person name="Kim Y.-M."/>
        </authorList>
    </citation>
    <scope>NUCLEOTIDE SEQUENCE [LARGE SCALE GENOMIC DNA]</scope>
    <source>
        <strain evidence="5">YM2019G1</strain>
    </source>
</reference>
<protein>
    <submittedName>
        <fullName evidence="5">TRF-like 2, putative isoform 1</fullName>
    </submittedName>
</protein>
<evidence type="ECO:0000313" key="5">
    <source>
        <dbReference type="EMBL" id="KAE8727995.1"/>
    </source>
</evidence>
<feature type="region of interest" description="Disordered" evidence="4">
    <location>
        <begin position="227"/>
        <end position="266"/>
    </location>
</feature>
<feature type="region of interest" description="VHIID" evidence="3">
    <location>
        <begin position="322"/>
        <end position="387"/>
    </location>
</feature>
<dbReference type="EMBL" id="VEPZ02000282">
    <property type="protein sequence ID" value="KAE8727995.1"/>
    <property type="molecule type" value="Genomic_DNA"/>
</dbReference>
<comment type="caution">
    <text evidence="3">Lacks conserved residue(s) required for the propagation of feature annotation.</text>
</comment>
<comment type="caution">
    <text evidence="5">The sequence shown here is derived from an EMBL/GenBank/DDBJ whole genome shotgun (WGS) entry which is preliminary data.</text>
</comment>
<keyword evidence="6" id="KW-1185">Reference proteome</keyword>
<proteinExistence type="inferred from homology"/>
<dbReference type="Pfam" id="PF03514">
    <property type="entry name" value="GRAS"/>
    <property type="match status" value="1"/>
</dbReference>
<feature type="short sequence motif" description="VHIID" evidence="3">
    <location>
        <begin position="353"/>
        <end position="357"/>
    </location>
</feature>
<feature type="compositionally biased region" description="Polar residues" evidence="4">
    <location>
        <begin position="251"/>
        <end position="261"/>
    </location>
</feature>
<dbReference type="InterPro" id="IPR005202">
    <property type="entry name" value="TF_GRAS"/>
</dbReference>
<evidence type="ECO:0000256" key="1">
    <source>
        <dbReference type="ARBA" id="ARBA00023015"/>
    </source>
</evidence>
<evidence type="ECO:0000313" key="6">
    <source>
        <dbReference type="Proteomes" id="UP000436088"/>
    </source>
</evidence>
<gene>
    <name evidence="5" type="ORF">F3Y22_tig00004810pilonHSYRG00016</name>
</gene>
<keyword evidence="2" id="KW-0804">Transcription</keyword>
<dbReference type="PANTHER" id="PTHR31636">
    <property type="entry name" value="OSJNBA0084A10.13 PROTEIN-RELATED"/>
    <property type="match status" value="1"/>
</dbReference>
<comment type="similarity">
    <text evidence="3">Belongs to the GRAS family.</text>
</comment>
<evidence type="ECO:0000256" key="3">
    <source>
        <dbReference type="PROSITE-ProRule" id="PRU01191"/>
    </source>
</evidence>
<dbReference type="PROSITE" id="PS50985">
    <property type="entry name" value="GRAS"/>
    <property type="match status" value="1"/>
</dbReference>
<name>A0A6A3CF62_HIBSY</name>
<sequence>MDKEGETFSPTDDTDVSDTVLKYISQVLLEEDMEEKPCMYHDSLALQAAEKSLYEVLGESYPPRNQAPVCFDLSIESPDNCSFGTSSDHSVHSGSSSCTNYSIESRWNGDFGENYNNRSSLLQTSIPENFVFRSTVNSGSQSSACSQNGSANNGNGPVGSSLSEALVLNYFSQNELALHFKRGFDEASKFLPKGNQLTFDFKSNALTSELKQKGLNTVVKVENDRKEYSPLGESPSCNADETLRNKPSKMLQPNEQANGSSGAKARGKKMIRKTFFGCCDGSQRLAQYFVDALEARLAGTGTQIYTSLVLKEHQPLICLKAYQVYFSICPFVKVAIIFANNNILKVAEKATTLHIIDFGIFYGFQWPALIHRLANRPGGPPKLRITGIEFPQRGFRPAEQSRRQGIACKVL</sequence>
<dbReference type="AlphaFoldDB" id="A0A6A3CF62"/>
<evidence type="ECO:0000256" key="4">
    <source>
        <dbReference type="SAM" id="MobiDB-lite"/>
    </source>
</evidence>
<evidence type="ECO:0000256" key="2">
    <source>
        <dbReference type="ARBA" id="ARBA00023163"/>
    </source>
</evidence>